<sequence length="116" mass="13062">MKKIASFYFIGLAVLNLIMDSLHSKFSFFDVIFIILAGLPFLIDKKWLYQLFGGLVSMVGLYIMLAVFVSNVKDVQQDQVQALWAYGMGYVISLVTLFFGMVMTGFVGINLKKSII</sequence>
<keyword evidence="1" id="KW-0812">Transmembrane</keyword>
<name>A0A085ZY92_9FLAO</name>
<dbReference type="Proteomes" id="UP000028703">
    <property type="component" value="Unassembled WGS sequence"/>
</dbReference>
<evidence type="ECO:0000256" key="1">
    <source>
        <dbReference type="SAM" id="Phobius"/>
    </source>
</evidence>
<dbReference type="AlphaFoldDB" id="A0A085ZY92"/>
<dbReference type="eggNOG" id="ENOG50311CB">
    <property type="taxonomic scope" value="Bacteria"/>
</dbReference>
<organism evidence="2 3">
    <name type="scientific">Chryseobacterium luteum</name>
    <dbReference type="NCBI Taxonomy" id="421531"/>
    <lineage>
        <taxon>Bacteria</taxon>
        <taxon>Pseudomonadati</taxon>
        <taxon>Bacteroidota</taxon>
        <taxon>Flavobacteriia</taxon>
        <taxon>Flavobacteriales</taxon>
        <taxon>Weeksellaceae</taxon>
        <taxon>Chryseobacterium group</taxon>
        <taxon>Chryseobacterium</taxon>
    </lineage>
</organism>
<dbReference type="RefSeq" id="WP_034701249.1">
    <property type="nucleotide sequence ID" value="NZ_JPRO01000001.1"/>
</dbReference>
<comment type="caution">
    <text evidence="2">The sequence shown here is derived from an EMBL/GenBank/DDBJ whole genome shotgun (WGS) entry which is preliminary data.</text>
</comment>
<accession>A0A085ZY92</accession>
<keyword evidence="3" id="KW-1185">Reference proteome</keyword>
<dbReference type="STRING" id="421531.IX38_02625"/>
<dbReference type="EMBL" id="JPRO01000001">
    <property type="protein sequence ID" value="KFF09406.1"/>
    <property type="molecule type" value="Genomic_DNA"/>
</dbReference>
<protein>
    <recommendedName>
        <fullName evidence="4">Permease</fullName>
    </recommendedName>
</protein>
<reference evidence="2 3" key="1">
    <citation type="submission" date="2014-07" db="EMBL/GenBank/DDBJ databases">
        <title>Genome of Chryseobacterium luteum DSM 18605.</title>
        <authorList>
            <person name="Stropko S.J."/>
            <person name="Pipes S.E."/>
            <person name="Newman J.D."/>
        </authorList>
    </citation>
    <scope>NUCLEOTIDE SEQUENCE [LARGE SCALE GENOMIC DNA]</scope>
    <source>
        <strain evidence="2 3">DSM 18605</strain>
    </source>
</reference>
<evidence type="ECO:0000313" key="2">
    <source>
        <dbReference type="EMBL" id="KFF09406.1"/>
    </source>
</evidence>
<evidence type="ECO:0008006" key="4">
    <source>
        <dbReference type="Google" id="ProtNLM"/>
    </source>
</evidence>
<keyword evidence="1" id="KW-1133">Transmembrane helix</keyword>
<keyword evidence="1" id="KW-0472">Membrane</keyword>
<evidence type="ECO:0000313" key="3">
    <source>
        <dbReference type="Proteomes" id="UP000028703"/>
    </source>
</evidence>
<dbReference type="OrthoDB" id="1261352at2"/>
<feature type="transmembrane region" description="Helical" evidence="1">
    <location>
        <begin position="26"/>
        <end position="43"/>
    </location>
</feature>
<feature type="transmembrane region" description="Helical" evidence="1">
    <location>
        <begin position="48"/>
        <end position="69"/>
    </location>
</feature>
<gene>
    <name evidence="2" type="ORF">IX38_02625</name>
</gene>
<proteinExistence type="predicted"/>
<feature type="transmembrane region" description="Helical" evidence="1">
    <location>
        <begin position="89"/>
        <end position="111"/>
    </location>
</feature>